<reference evidence="1" key="1">
    <citation type="submission" date="2014-11" db="EMBL/GenBank/DDBJ databases">
        <authorList>
            <person name="Malar M.C."/>
            <person name="Sen D."/>
            <person name="Tripathy S."/>
        </authorList>
    </citation>
    <scope>NUCLEOTIDE SEQUENCE</scope>
    <source>
        <strain evidence="1">BDU141951</strain>
    </source>
</reference>
<dbReference type="AlphaFoldDB" id="A0A0C1Y394"/>
<organism evidence="1">
    <name type="scientific">Lyngbya confervoides BDU141951</name>
    <dbReference type="NCBI Taxonomy" id="1574623"/>
    <lineage>
        <taxon>Bacteria</taxon>
        <taxon>Bacillati</taxon>
        <taxon>Cyanobacteriota</taxon>
        <taxon>Cyanophyceae</taxon>
        <taxon>Oscillatoriophycideae</taxon>
        <taxon>Oscillatoriales</taxon>
        <taxon>Microcoleaceae</taxon>
        <taxon>Lyngbya</taxon>
    </lineage>
</organism>
<sequence>MLSFWARTSGTWINVATVLVGSGLGLLLRQHLPLAMQQVITQALGLLTLVIGFAMSRSLFEVQAGPIDGVILGLLALVIGGLLGEWWQLEQKLVAIGDTLKAKVKGGGRFTEGFVAASLLFCIGPMTILGSLNNGLSGDNALLMLKAVMDGLAAIALTGSYGIGVGFSAFTVLLVQGGLSLLAGSLSTVIVDPTTDPSVMLTTGIGGMMIIGLGLGLLEVSKIRVASFLPALVMGPLVVAIALRLPQ</sequence>
<dbReference type="InterPro" id="IPR007563">
    <property type="entry name" value="DUF554"/>
</dbReference>
<dbReference type="PANTHER" id="PTHR36111:SF2">
    <property type="entry name" value="INNER MEMBRANE PROTEIN"/>
    <property type="match status" value="1"/>
</dbReference>
<dbReference type="PANTHER" id="PTHR36111">
    <property type="entry name" value="INNER MEMBRANE PROTEIN-RELATED"/>
    <property type="match status" value="1"/>
</dbReference>
<dbReference type="Pfam" id="PF04474">
    <property type="entry name" value="DUF554"/>
    <property type="match status" value="1"/>
</dbReference>
<name>A0A0C1Y394_9CYAN</name>
<proteinExistence type="predicted"/>
<protein>
    <submittedName>
        <fullName evidence="1">DUF554 domain-containing protein</fullName>
    </submittedName>
</protein>
<gene>
    <name evidence="1" type="ORF">QQ91_003945</name>
</gene>
<dbReference type="EMBL" id="JTHE02000003">
    <property type="protein sequence ID" value="NEV66264.1"/>
    <property type="molecule type" value="Genomic_DNA"/>
</dbReference>
<reference evidence="1" key="2">
    <citation type="journal article" date="2015" name="Genome Announc.">
        <title>Draft Genome Sequence of Filamentous Marine Cyanobacterium Lyngbya confervoides Strain BDU141951.</title>
        <authorList>
            <person name="Chandrababunaidu M.M."/>
            <person name="Sen D."/>
            <person name="Tripathy S."/>
        </authorList>
    </citation>
    <scope>NUCLEOTIDE SEQUENCE</scope>
    <source>
        <strain evidence="1">BDU141951</strain>
    </source>
</reference>
<evidence type="ECO:0000313" key="1">
    <source>
        <dbReference type="EMBL" id="NEV66264.1"/>
    </source>
</evidence>
<accession>A0A0C1Y394</accession>
<comment type="caution">
    <text evidence="1">The sequence shown here is derived from an EMBL/GenBank/DDBJ whole genome shotgun (WGS) entry which is preliminary data.</text>
</comment>
<reference evidence="1" key="3">
    <citation type="submission" date="2020-02" db="EMBL/GenBank/DDBJ databases">
        <authorList>
            <person name="Sarangi A.N."/>
            <person name="Ghosh S."/>
            <person name="Mukherjee M."/>
            <person name="Tripathy S."/>
        </authorList>
    </citation>
    <scope>NUCLEOTIDE SEQUENCE</scope>
    <source>
        <strain evidence="1">BDU141951</strain>
    </source>
</reference>